<keyword evidence="1" id="KW-0732">Signal</keyword>
<protein>
    <submittedName>
        <fullName evidence="3">Cell wall hydrolase</fullName>
    </submittedName>
</protein>
<dbReference type="InterPro" id="IPR042047">
    <property type="entry name" value="SleB_dom1"/>
</dbReference>
<evidence type="ECO:0000313" key="4">
    <source>
        <dbReference type="Proteomes" id="UP001238334"/>
    </source>
</evidence>
<feature type="signal peptide" evidence="1">
    <location>
        <begin position="1"/>
        <end position="22"/>
    </location>
</feature>
<gene>
    <name evidence="3" type="ORF">QPJ95_02835</name>
</gene>
<dbReference type="RefSeq" id="WP_270918306.1">
    <property type="nucleotide sequence ID" value="NZ_CP127247.1"/>
</dbReference>
<dbReference type="Proteomes" id="UP001238334">
    <property type="component" value="Chromosome"/>
</dbReference>
<dbReference type="Pfam" id="PF07486">
    <property type="entry name" value="Hydrolase_2"/>
    <property type="match status" value="1"/>
</dbReference>
<evidence type="ECO:0000313" key="3">
    <source>
        <dbReference type="EMBL" id="WIY25887.1"/>
    </source>
</evidence>
<evidence type="ECO:0000259" key="2">
    <source>
        <dbReference type="Pfam" id="PF07486"/>
    </source>
</evidence>
<keyword evidence="4" id="KW-1185">Reference proteome</keyword>
<dbReference type="Gene3D" id="1.10.10.2520">
    <property type="entry name" value="Cell wall hydrolase SleB, domain 1"/>
    <property type="match status" value="1"/>
</dbReference>
<dbReference type="KEGG" id="ppso:QPJ95_02835"/>
<dbReference type="AlphaFoldDB" id="A0A9Y2L1L4"/>
<dbReference type="GO" id="GO:0016787">
    <property type="term" value="F:hydrolase activity"/>
    <property type="evidence" value="ECO:0007669"/>
    <property type="project" value="UniProtKB-KW"/>
</dbReference>
<feature type="domain" description="Cell wall hydrolase SleB" evidence="2">
    <location>
        <begin position="93"/>
        <end position="202"/>
    </location>
</feature>
<organism evidence="3 4">
    <name type="scientific">Parasedimentitalea psychrophila</name>
    <dbReference type="NCBI Taxonomy" id="2997337"/>
    <lineage>
        <taxon>Bacteria</taxon>
        <taxon>Pseudomonadati</taxon>
        <taxon>Pseudomonadota</taxon>
        <taxon>Alphaproteobacteria</taxon>
        <taxon>Rhodobacterales</taxon>
        <taxon>Paracoccaceae</taxon>
        <taxon>Parasedimentitalea</taxon>
    </lineage>
</organism>
<dbReference type="InterPro" id="IPR011105">
    <property type="entry name" value="Cell_wall_hydrolase_SleB"/>
</dbReference>
<accession>A0A9Y2L1L4</accession>
<proteinExistence type="predicted"/>
<evidence type="ECO:0000256" key="1">
    <source>
        <dbReference type="SAM" id="SignalP"/>
    </source>
</evidence>
<dbReference type="EMBL" id="CP127247">
    <property type="protein sequence ID" value="WIY25887.1"/>
    <property type="molecule type" value="Genomic_DNA"/>
</dbReference>
<sequence length="213" mass="23104">MKSHVLAAFVAASLAAPCAAVAETALGGVFQRDQSTQTATAKEGGRGFLFFGRKSPKPEPMDYSTAWLDARPAATGDADFACLAQALYFEARGETVKGQFAVAEVILNRVQSAQFPKSVCGVVKQGTGRLHQCQFSYNCDGLTEAVSEHQAYTRVAKVARASLDGATEQLTDGATYYHTTAVRPRWSRVFKNTTQIGVHLFYSDERYRTASTE</sequence>
<feature type="chain" id="PRO_5040929664" evidence="1">
    <location>
        <begin position="23"/>
        <end position="213"/>
    </location>
</feature>
<keyword evidence="3" id="KW-0378">Hydrolase</keyword>
<reference evidence="3 4" key="1">
    <citation type="submission" date="2023-06" db="EMBL/GenBank/DDBJ databases">
        <title>Parasedimentitalea psychrophila sp. nov., a psychrophilic bacterium isolated from deep-sea sediment.</title>
        <authorList>
            <person name="Li A."/>
        </authorList>
    </citation>
    <scope>NUCLEOTIDE SEQUENCE [LARGE SCALE GENOMIC DNA]</scope>
    <source>
        <strain evidence="3 4">QS115</strain>
    </source>
</reference>
<name>A0A9Y2L1L4_9RHOB</name>